<feature type="transmembrane region" description="Helical" evidence="1">
    <location>
        <begin position="30"/>
        <end position="48"/>
    </location>
</feature>
<keyword evidence="1" id="KW-0472">Membrane</keyword>
<name>A0A1F5P398_9BACT</name>
<reference evidence="3 4" key="1">
    <citation type="journal article" date="2016" name="Nat. Commun.">
        <title>Thousands of microbial genomes shed light on interconnected biogeochemical processes in an aquifer system.</title>
        <authorList>
            <person name="Anantharaman K."/>
            <person name="Brown C.T."/>
            <person name="Hug L.A."/>
            <person name="Sharon I."/>
            <person name="Castelle C.J."/>
            <person name="Probst A.J."/>
            <person name="Thomas B.C."/>
            <person name="Singh A."/>
            <person name="Wilkins M.J."/>
            <person name="Karaoz U."/>
            <person name="Brodie E.L."/>
            <person name="Williams K.H."/>
            <person name="Hubbard S.S."/>
            <person name="Banfield J.F."/>
        </authorList>
    </citation>
    <scope>NUCLEOTIDE SEQUENCE [LARGE SCALE GENOMIC DNA]</scope>
</reference>
<proteinExistence type="predicted"/>
<dbReference type="AlphaFoldDB" id="A0A1F5P398"/>
<dbReference type="InterPro" id="IPR005182">
    <property type="entry name" value="YdbS-like_PH"/>
</dbReference>
<sequence length="186" mass="21409">MIKTLFPGQQPDEQIHKITRQHWMMLSKQIAVWLIFVVALLAYDIFAVREFAMLRNPEVEKFAAVIKGFYLMFLIAGLFTIWIVYYLNYQIITNNRIVDVDQKGLLFHATTEIHLAQIEDVTAEIKGLFGNLFNYGTVFVQTAGAKTMFEFDNVPDPKYIAKLILDLYERVPHGVRISSGEEAKST</sequence>
<accession>A0A1F5P398</accession>
<dbReference type="EMBL" id="MFEN01000015">
    <property type="protein sequence ID" value="OGE84363.1"/>
    <property type="molecule type" value="Genomic_DNA"/>
</dbReference>
<evidence type="ECO:0000256" key="1">
    <source>
        <dbReference type="SAM" id="Phobius"/>
    </source>
</evidence>
<feature type="transmembrane region" description="Helical" evidence="1">
    <location>
        <begin position="68"/>
        <end position="87"/>
    </location>
</feature>
<evidence type="ECO:0000313" key="4">
    <source>
        <dbReference type="Proteomes" id="UP000176339"/>
    </source>
</evidence>
<feature type="domain" description="YdbS-like PH" evidence="2">
    <location>
        <begin position="92"/>
        <end position="164"/>
    </location>
</feature>
<gene>
    <name evidence="3" type="ORF">A2846_01920</name>
</gene>
<dbReference type="PANTHER" id="PTHR37938:SF1">
    <property type="entry name" value="BLL0215 PROTEIN"/>
    <property type="match status" value="1"/>
</dbReference>
<evidence type="ECO:0000313" key="3">
    <source>
        <dbReference type="EMBL" id="OGE84363.1"/>
    </source>
</evidence>
<comment type="caution">
    <text evidence="3">The sequence shown here is derived from an EMBL/GenBank/DDBJ whole genome shotgun (WGS) entry which is preliminary data.</text>
</comment>
<organism evidence="3 4">
    <name type="scientific">Candidatus Doudnabacteria bacterium RIFCSPHIGHO2_01_FULL_49_9</name>
    <dbReference type="NCBI Taxonomy" id="1817827"/>
    <lineage>
        <taxon>Bacteria</taxon>
        <taxon>Candidatus Doudnaibacteriota</taxon>
    </lineage>
</organism>
<dbReference type="Proteomes" id="UP000176339">
    <property type="component" value="Unassembled WGS sequence"/>
</dbReference>
<keyword evidence="1" id="KW-1133">Transmembrane helix</keyword>
<dbReference type="Pfam" id="PF03703">
    <property type="entry name" value="bPH_2"/>
    <property type="match status" value="1"/>
</dbReference>
<evidence type="ECO:0000259" key="2">
    <source>
        <dbReference type="Pfam" id="PF03703"/>
    </source>
</evidence>
<keyword evidence="1" id="KW-0812">Transmembrane</keyword>
<protein>
    <recommendedName>
        <fullName evidence="2">YdbS-like PH domain-containing protein</fullName>
    </recommendedName>
</protein>
<dbReference type="PANTHER" id="PTHR37938">
    <property type="entry name" value="BLL0215 PROTEIN"/>
    <property type="match status" value="1"/>
</dbReference>